<name>U6L1F6_EIMTE</name>
<evidence type="ECO:0000313" key="3">
    <source>
        <dbReference type="EMBL" id="CDJ41600.1"/>
    </source>
</evidence>
<reference evidence="3" key="1">
    <citation type="submission" date="2013-10" db="EMBL/GenBank/DDBJ databases">
        <title>Genomic analysis of the causative agents of coccidiosis in chickens.</title>
        <authorList>
            <person name="Reid A.J."/>
            <person name="Blake D."/>
            <person name="Billington K."/>
            <person name="Browne H."/>
            <person name="Dunn M."/>
            <person name="Hung S."/>
            <person name="Kawahara F."/>
            <person name="Miranda-Saavedra D."/>
            <person name="Mourier T."/>
            <person name="Nagra H."/>
            <person name="Otto T.D."/>
            <person name="Rawlings N."/>
            <person name="Sanchez A."/>
            <person name="Sanders M."/>
            <person name="Subramaniam C."/>
            <person name="Tay Y."/>
            <person name="Dear P."/>
            <person name="Doerig C."/>
            <person name="Gruber A."/>
            <person name="Parkinson J."/>
            <person name="Shirley M."/>
            <person name="Wan K.L."/>
            <person name="Berriman M."/>
            <person name="Tomley F."/>
            <person name="Pain A."/>
        </authorList>
    </citation>
    <scope>NUCLEOTIDE SEQUENCE [LARGE SCALE GENOMIC DNA]</scope>
    <source>
        <strain evidence="3">Houghton</strain>
    </source>
</reference>
<dbReference type="InterPro" id="IPR038718">
    <property type="entry name" value="SNF2-like_sf"/>
</dbReference>
<dbReference type="AlphaFoldDB" id="U6L1F6"/>
<keyword evidence="4" id="KW-1185">Reference proteome</keyword>
<dbReference type="InterPro" id="IPR000330">
    <property type="entry name" value="SNF2_N"/>
</dbReference>
<dbReference type="InterPro" id="IPR027417">
    <property type="entry name" value="P-loop_NTPase"/>
</dbReference>
<protein>
    <recommendedName>
        <fullName evidence="2">SNF2 N-terminal domain-containing protein</fullName>
    </recommendedName>
</protein>
<proteinExistence type="predicted"/>
<dbReference type="PANTHER" id="PTHR45629">
    <property type="entry name" value="SNF2/RAD54 FAMILY MEMBER"/>
    <property type="match status" value="1"/>
</dbReference>
<dbReference type="OrthoDB" id="447648at2759"/>
<feature type="domain" description="SNF2 N-terminal" evidence="2">
    <location>
        <begin position="317"/>
        <end position="388"/>
    </location>
</feature>
<accession>U6L1F6</accession>
<feature type="region of interest" description="Disordered" evidence="1">
    <location>
        <begin position="1"/>
        <end position="91"/>
    </location>
</feature>
<reference evidence="3" key="2">
    <citation type="submission" date="2013-10" db="EMBL/GenBank/DDBJ databases">
        <authorList>
            <person name="Aslett M."/>
        </authorList>
    </citation>
    <scope>NUCLEOTIDE SEQUENCE [LARGE SCALE GENOMIC DNA]</scope>
    <source>
        <strain evidence="3">Houghton</strain>
    </source>
</reference>
<dbReference type="GO" id="GO:0005524">
    <property type="term" value="F:ATP binding"/>
    <property type="evidence" value="ECO:0007669"/>
    <property type="project" value="InterPro"/>
</dbReference>
<dbReference type="VEuPathDB" id="ToxoDB:ETH2_1356000"/>
<dbReference type="Gene3D" id="3.40.50.10810">
    <property type="entry name" value="Tandem AAA-ATPase domain"/>
    <property type="match status" value="1"/>
</dbReference>
<dbReference type="RefSeq" id="XP_013232350.1">
    <property type="nucleotide sequence ID" value="XM_013376896.1"/>
</dbReference>
<dbReference type="Proteomes" id="UP000030747">
    <property type="component" value="Unassembled WGS sequence"/>
</dbReference>
<organism evidence="3 4">
    <name type="scientific">Eimeria tenella</name>
    <name type="common">Coccidian parasite</name>
    <dbReference type="NCBI Taxonomy" id="5802"/>
    <lineage>
        <taxon>Eukaryota</taxon>
        <taxon>Sar</taxon>
        <taxon>Alveolata</taxon>
        <taxon>Apicomplexa</taxon>
        <taxon>Conoidasida</taxon>
        <taxon>Coccidia</taxon>
        <taxon>Eucoccidiorida</taxon>
        <taxon>Eimeriorina</taxon>
        <taxon>Eimeriidae</taxon>
        <taxon>Eimeria</taxon>
    </lineage>
</organism>
<dbReference type="VEuPathDB" id="ToxoDB:ETH_00023830"/>
<evidence type="ECO:0000259" key="2">
    <source>
        <dbReference type="Pfam" id="PF00176"/>
    </source>
</evidence>
<dbReference type="PANTHER" id="PTHR45629:SF7">
    <property type="entry name" value="DNA EXCISION REPAIR PROTEIN ERCC-6-RELATED"/>
    <property type="match status" value="1"/>
</dbReference>
<feature type="region of interest" description="Disordered" evidence="1">
    <location>
        <begin position="386"/>
        <end position="406"/>
    </location>
</feature>
<gene>
    <name evidence="3" type="ORF">ETH_00023830</name>
</gene>
<dbReference type="EMBL" id="HG675641">
    <property type="protein sequence ID" value="CDJ41600.1"/>
    <property type="molecule type" value="Genomic_DNA"/>
</dbReference>
<dbReference type="InterPro" id="IPR050496">
    <property type="entry name" value="SNF2_RAD54_helicase_repair"/>
</dbReference>
<dbReference type="SUPFAM" id="SSF52540">
    <property type="entry name" value="P-loop containing nucleoside triphosphate hydrolases"/>
    <property type="match status" value="1"/>
</dbReference>
<feature type="compositionally biased region" description="Basic and acidic residues" evidence="1">
    <location>
        <begin position="16"/>
        <end position="25"/>
    </location>
</feature>
<evidence type="ECO:0000256" key="1">
    <source>
        <dbReference type="SAM" id="MobiDB-lite"/>
    </source>
</evidence>
<feature type="compositionally biased region" description="Basic and acidic residues" evidence="1">
    <location>
        <begin position="268"/>
        <end position="277"/>
    </location>
</feature>
<evidence type="ECO:0000313" key="4">
    <source>
        <dbReference type="Proteomes" id="UP000030747"/>
    </source>
</evidence>
<sequence length="406" mass="43681">MEPAPQPRKRFQPPWLKREKAKAEEALIPPRSISTTQKRTDTKGSPETCGVSVPETASSTSAAQEESGVPGARKRPAAALQEPPEGHLKESQQLSAAAKKFCCAALRPAAPAAAEFSAYKVMYCKRSLKKHKAYYDGVLLPKPYHSVVLSEWVGHWTTGHIEWTTGPLPLLQGATVTKARLSVAVQAPYKDGDTFTIGGFEGEIYSAIPQADFISGRCFTNSSSEAKTAPALLPPPPQPQQQQQQRQRQQQQQQQDSAPDLFGDDEREVPAAHRREPCSAADAAAASEAPQQPQQQQQQQQQQVLVGEYLAARLRPHQAEGLEWLQQQIGNGGGCILADSMGLGKTLQALALLSSLLAHCSSSSSSSKSCAAFKALVVCPTSLKASWRRGERGSRPAATSAASQPC</sequence>
<feature type="compositionally biased region" description="Low complexity" evidence="1">
    <location>
        <begin position="240"/>
        <end position="255"/>
    </location>
</feature>
<feature type="compositionally biased region" description="Low complexity" evidence="1">
    <location>
        <begin position="55"/>
        <end position="67"/>
    </location>
</feature>
<feature type="region of interest" description="Disordered" evidence="1">
    <location>
        <begin position="225"/>
        <end position="300"/>
    </location>
</feature>
<dbReference type="GeneID" id="25253878"/>
<feature type="compositionally biased region" description="Low complexity" evidence="1">
    <location>
        <begin position="279"/>
        <end position="300"/>
    </location>
</feature>
<dbReference type="Pfam" id="PF00176">
    <property type="entry name" value="SNF2-rel_dom"/>
    <property type="match status" value="1"/>
</dbReference>